<evidence type="ECO:0000313" key="3">
    <source>
        <dbReference type="Proteomes" id="UP000268908"/>
    </source>
</evidence>
<dbReference type="Proteomes" id="UP000268908">
    <property type="component" value="Unassembled WGS sequence"/>
</dbReference>
<dbReference type="Pfam" id="PF07179">
    <property type="entry name" value="SseB"/>
    <property type="match status" value="1"/>
</dbReference>
<evidence type="ECO:0000313" key="2">
    <source>
        <dbReference type="EMBL" id="RLJ65026.1"/>
    </source>
</evidence>
<keyword evidence="3" id="KW-1185">Reference proteome</keyword>
<sequence length="144" mass="15908">MNESVFEAKNELEHKLLAAMNGELSSEDFMRELMVQQIFIPVRDDKDSGIKGFQLTTKATPLVVEDDEGMRILVLFTSPERARDFLAEMPGYSGGLLAEFSWIVERMDAGFAISVNPGLDAGIDIEPEIVGQMLEILAADAARN</sequence>
<reference evidence="2 3" key="1">
    <citation type="submission" date="2018-10" db="EMBL/GenBank/DDBJ databases">
        <title>Genomic Encyclopedia of Type Strains, Phase IV (KMG-IV): sequencing the most valuable type-strain genomes for metagenomic binning, comparative biology and taxonomic classification.</title>
        <authorList>
            <person name="Goeker M."/>
        </authorList>
    </citation>
    <scope>NUCLEOTIDE SEQUENCE [LARGE SCALE GENOMIC DNA]</scope>
    <source>
        <strain evidence="2 3">DSM 26916</strain>
    </source>
</reference>
<proteinExistence type="predicted"/>
<comment type="caution">
    <text evidence="2">The sequence shown here is derived from an EMBL/GenBank/DDBJ whole genome shotgun (WGS) entry which is preliminary data.</text>
</comment>
<accession>A0A497XEC9</accession>
<dbReference type="InterPro" id="IPR009839">
    <property type="entry name" value="SseB_N"/>
</dbReference>
<dbReference type="EMBL" id="RCCI01000005">
    <property type="protein sequence ID" value="RLJ65026.1"/>
    <property type="molecule type" value="Genomic_DNA"/>
</dbReference>
<feature type="domain" description="SseB protein N-terminal" evidence="1">
    <location>
        <begin position="16"/>
        <end position="130"/>
    </location>
</feature>
<name>A0A497XEC9_9PROT</name>
<gene>
    <name evidence="2" type="ORF">DFR35_1682</name>
</gene>
<dbReference type="AlphaFoldDB" id="A0A497XEC9"/>
<protein>
    <submittedName>
        <fullName evidence="2">Type III secretion system (T3SS) SseB-like protein</fullName>
    </submittedName>
</protein>
<dbReference type="OrthoDB" id="8561064at2"/>
<organism evidence="2 3">
    <name type="scientific">Sulfurisoma sediminicola</name>
    <dbReference type="NCBI Taxonomy" id="1381557"/>
    <lineage>
        <taxon>Bacteria</taxon>
        <taxon>Pseudomonadati</taxon>
        <taxon>Pseudomonadota</taxon>
        <taxon>Betaproteobacteria</taxon>
        <taxon>Nitrosomonadales</taxon>
        <taxon>Sterolibacteriaceae</taxon>
        <taxon>Sulfurisoma</taxon>
    </lineage>
</organism>
<dbReference type="RefSeq" id="WP_121241534.1">
    <property type="nucleotide sequence ID" value="NZ_BHVV01000006.1"/>
</dbReference>
<evidence type="ECO:0000259" key="1">
    <source>
        <dbReference type="Pfam" id="PF07179"/>
    </source>
</evidence>